<keyword evidence="2" id="KW-1185">Reference proteome</keyword>
<dbReference type="Proteomes" id="UP001201985">
    <property type="component" value="Unassembled WGS sequence"/>
</dbReference>
<reference evidence="1 2" key="1">
    <citation type="submission" date="2022-03" db="EMBL/GenBank/DDBJ databases">
        <title>Complete genome analysis of Roseomonas KG 17.1 : a prolific producer of plant growth promoters.</title>
        <authorList>
            <person name="Saadouli I."/>
            <person name="Najjari A."/>
            <person name="Mosbah A."/>
            <person name="Ouzari H.I."/>
        </authorList>
    </citation>
    <scope>NUCLEOTIDE SEQUENCE [LARGE SCALE GENOMIC DNA]</scope>
    <source>
        <strain evidence="1 2">KG17-1</strain>
    </source>
</reference>
<organism evidence="1 2">
    <name type="scientific">Teichococcus vastitatis</name>
    <dbReference type="NCBI Taxonomy" id="2307076"/>
    <lineage>
        <taxon>Bacteria</taxon>
        <taxon>Pseudomonadati</taxon>
        <taxon>Pseudomonadota</taxon>
        <taxon>Alphaproteobacteria</taxon>
        <taxon>Acetobacterales</taxon>
        <taxon>Roseomonadaceae</taxon>
        <taxon>Roseomonas</taxon>
    </lineage>
</organism>
<name>A0ABS9W4N5_9PROT</name>
<protein>
    <submittedName>
        <fullName evidence="1">2OG-Fe dioxygenase family protein</fullName>
    </submittedName>
</protein>
<evidence type="ECO:0000313" key="1">
    <source>
        <dbReference type="EMBL" id="MCI0753895.1"/>
    </source>
</evidence>
<dbReference type="EMBL" id="JALBUU010000004">
    <property type="protein sequence ID" value="MCI0753895.1"/>
    <property type="molecule type" value="Genomic_DNA"/>
</dbReference>
<dbReference type="Gene3D" id="2.60.120.620">
    <property type="entry name" value="q2cbj1_9rhob like domain"/>
    <property type="match status" value="1"/>
</dbReference>
<dbReference type="GO" id="GO:0051213">
    <property type="term" value="F:dioxygenase activity"/>
    <property type="evidence" value="ECO:0007669"/>
    <property type="project" value="UniProtKB-KW"/>
</dbReference>
<dbReference type="RefSeq" id="WP_120007814.1">
    <property type="nucleotide sequence ID" value="NZ_JALBUU010000004.1"/>
</dbReference>
<evidence type="ECO:0000313" key="2">
    <source>
        <dbReference type="Proteomes" id="UP001201985"/>
    </source>
</evidence>
<comment type="caution">
    <text evidence="1">The sequence shown here is derived from an EMBL/GenBank/DDBJ whole genome shotgun (WGS) entry which is preliminary data.</text>
</comment>
<gene>
    <name evidence="1" type="ORF">MON41_09010</name>
</gene>
<dbReference type="InterPro" id="IPR018724">
    <property type="entry name" value="2OG-Fe_dioxygenase"/>
</dbReference>
<proteinExistence type="predicted"/>
<keyword evidence="1" id="KW-0223">Dioxygenase</keyword>
<dbReference type="Pfam" id="PF10014">
    <property type="entry name" value="2OG-Fe_Oxy_2"/>
    <property type="match status" value="1"/>
</dbReference>
<keyword evidence="1" id="KW-0560">Oxidoreductase</keyword>
<accession>A0ABS9W4N5</accession>
<sequence>MPDADLFVLVDRIREQGHAALAGAAVRDLFDPRGGALRGAAWAGFVASWHDLAPDRHMADQGRYRLRRHAVWRLSADDATPHRAPHQPHYQSLDNNPLNGGIQRWFEPVEDAVAAGPALDALLRGARAVFDALRPGTAWQVEAHQFRIQARAGEAGKPTPEGMHRDGVDFVLVTLIGRQNVAGGTTAIRIDGQSDDAASFTLAEPLDSVLLDDRRVWHGVTPVVPLDPAREGHRDVLVLTFRAT</sequence>